<evidence type="ECO:0000259" key="1">
    <source>
        <dbReference type="Pfam" id="PF05699"/>
    </source>
</evidence>
<dbReference type="InterPro" id="IPR008906">
    <property type="entry name" value="HATC_C_dom"/>
</dbReference>
<sequence>MQQRLHPDFKNPEKSLNAVVKMLYKEKEMSEDAITVFVSSVNEAVKTRLRTLMEKIVDPVASDMVRRQHSAEDDPPLISGIRARFGNRATQRPFPTQPDRVSQELRNWEIDQTEMRANEDVLAFWMRMEHSGGYSILPRVAKVLFALPSSSAQIERDFSVCGEMVTSQRASLSNENVDMCAFLNRNEAFVDIAQCESIPDDELDSHIPQCVSYVMEATPRDDEDEMILDLFSQASVEEEEKGV</sequence>
<name>A0A8S9TNK3_PHYIN</name>
<dbReference type="InterPro" id="IPR012337">
    <property type="entry name" value="RNaseH-like_sf"/>
</dbReference>
<dbReference type="Pfam" id="PF05699">
    <property type="entry name" value="Dimer_Tnp_hAT"/>
    <property type="match status" value="1"/>
</dbReference>
<proteinExistence type="predicted"/>
<evidence type="ECO:0000313" key="2">
    <source>
        <dbReference type="EMBL" id="KAF4128144.1"/>
    </source>
</evidence>
<gene>
    <name evidence="2" type="ORF">GN958_ATG22690</name>
</gene>
<comment type="caution">
    <text evidence="2">The sequence shown here is derived from an EMBL/GenBank/DDBJ whole genome shotgun (WGS) entry which is preliminary data.</text>
</comment>
<protein>
    <submittedName>
        <fullName evidence="2">HAT family C-terminal dimerization region</fullName>
    </submittedName>
</protein>
<dbReference type="Proteomes" id="UP000704712">
    <property type="component" value="Unassembled WGS sequence"/>
</dbReference>
<reference evidence="2" key="1">
    <citation type="submission" date="2020-03" db="EMBL/GenBank/DDBJ databases">
        <title>Hybrid Assembly of Korean Phytophthora infestans isolates.</title>
        <authorList>
            <person name="Prokchorchik M."/>
            <person name="Lee Y."/>
            <person name="Seo J."/>
            <person name="Cho J.-H."/>
            <person name="Park Y.-E."/>
            <person name="Jang D.-C."/>
            <person name="Im J.-S."/>
            <person name="Choi J.-G."/>
            <person name="Park H.-J."/>
            <person name="Lee G.-B."/>
            <person name="Lee Y.-G."/>
            <person name="Hong S.-Y."/>
            <person name="Cho K."/>
            <person name="Sohn K.H."/>
        </authorList>
    </citation>
    <scope>NUCLEOTIDE SEQUENCE</scope>
    <source>
        <strain evidence="2">KR_2_A2</strain>
    </source>
</reference>
<dbReference type="AlphaFoldDB" id="A0A8S9TNK3"/>
<evidence type="ECO:0000313" key="3">
    <source>
        <dbReference type="Proteomes" id="UP000704712"/>
    </source>
</evidence>
<dbReference type="GO" id="GO:0046983">
    <property type="term" value="F:protein dimerization activity"/>
    <property type="evidence" value="ECO:0007669"/>
    <property type="project" value="InterPro"/>
</dbReference>
<dbReference type="EMBL" id="JAACNO010003188">
    <property type="protein sequence ID" value="KAF4128144.1"/>
    <property type="molecule type" value="Genomic_DNA"/>
</dbReference>
<feature type="domain" description="HAT C-terminal dimerisation" evidence="1">
    <location>
        <begin position="103"/>
        <end position="186"/>
    </location>
</feature>
<accession>A0A8S9TNK3</accession>
<organism evidence="2 3">
    <name type="scientific">Phytophthora infestans</name>
    <name type="common">Potato late blight agent</name>
    <name type="synonym">Botrytis infestans</name>
    <dbReference type="NCBI Taxonomy" id="4787"/>
    <lineage>
        <taxon>Eukaryota</taxon>
        <taxon>Sar</taxon>
        <taxon>Stramenopiles</taxon>
        <taxon>Oomycota</taxon>
        <taxon>Peronosporomycetes</taxon>
        <taxon>Peronosporales</taxon>
        <taxon>Peronosporaceae</taxon>
        <taxon>Phytophthora</taxon>
    </lineage>
</organism>
<dbReference type="SUPFAM" id="SSF53098">
    <property type="entry name" value="Ribonuclease H-like"/>
    <property type="match status" value="1"/>
</dbReference>